<sequence>MVVSQYPPTVCKPPRVCAVNLELLPRTFLLYGAWPVDTTNPKTQLIADPNAPAFDVNLFSEAQKQMLEHMWRDIKNGDDIKFWEEQWDKHGKASNLDQVAYFIMTA</sequence>
<evidence type="ECO:0000256" key="1">
    <source>
        <dbReference type="ARBA" id="ARBA00007469"/>
    </source>
</evidence>
<dbReference type="GO" id="GO:0033897">
    <property type="term" value="F:ribonuclease T2 activity"/>
    <property type="evidence" value="ECO:0007669"/>
    <property type="project" value="InterPro"/>
</dbReference>
<dbReference type="EMBL" id="CM001221">
    <property type="protein sequence ID" value="AET00946.1"/>
    <property type="molecule type" value="Genomic_DNA"/>
</dbReference>
<name>G7K4X3_MEDTR</name>
<dbReference type="PaxDb" id="3880-AET00946"/>
<evidence type="ECO:0000256" key="4">
    <source>
        <dbReference type="ARBA" id="ARBA00022801"/>
    </source>
</evidence>
<evidence type="ECO:0000313" key="8">
    <source>
        <dbReference type="EnsemblPlants" id="AET00946"/>
    </source>
</evidence>
<evidence type="ECO:0000313" key="9">
    <source>
        <dbReference type="Proteomes" id="UP000002051"/>
    </source>
</evidence>
<comment type="similarity">
    <text evidence="1 6">Belongs to the RNase T2 family.</text>
</comment>
<dbReference type="PANTHER" id="PTHR11240">
    <property type="entry name" value="RIBONUCLEASE T2"/>
    <property type="match status" value="1"/>
</dbReference>
<dbReference type="PANTHER" id="PTHR11240:SF75">
    <property type="entry name" value="RIBONUCLEASE 3"/>
    <property type="match status" value="1"/>
</dbReference>
<evidence type="ECO:0000313" key="7">
    <source>
        <dbReference type="EMBL" id="AET00946.1"/>
    </source>
</evidence>
<evidence type="ECO:0000256" key="2">
    <source>
        <dbReference type="ARBA" id="ARBA00022722"/>
    </source>
</evidence>
<dbReference type="Pfam" id="PF00445">
    <property type="entry name" value="Ribonuclease_T2"/>
    <property type="match status" value="1"/>
</dbReference>
<gene>
    <name evidence="7" type="ordered locus">MTR_5g097710</name>
</gene>
<evidence type="ECO:0000256" key="5">
    <source>
        <dbReference type="ARBA" id="ARBA00023239"/>
    </source>
</evidence>
<organism evidence="7 9">
    <name type="scientific">Medicago truncatula</name>
    <name type="common">Barrel medic</name>
    <name type="synonym">Medicago tribuloides</name>
    <dbReference type="NCBI Taxonomy" id="3880"/>
    <lineage>
        <taxon>Eukaryota</taxon>
        <taxon>Viridiplantae</taxon>
        <taxon>Streptophyta</taxon>
        <taxon>Embryophyta</taxon>
        <taxon>Tracheophyta</taxon>
        <taxon>Spermatophyta</taxon>
        <taxon>Magnoliopsida</taxon>
        <taxon>eudicotyledons</taxon>
        <taxon>Gunneridae</taxon>
        <taxon>Pentapetalae</taxon>
        <taxon>rosids</taxon>
        <taxon>fabids</taxon>
        <taxon>Fabales</taxon>
        <taxon>Fabaceae</taxon>
        <taxon>Papilionoideae</taxon>
        <taxon>50 kb inversion clade</taxon>
        <taxon>NPAAA clade</taxon>
        <taxon>Hologalegina</taxon>
        <taxon>IRL clade</taxon>
        <taxon>Trifolieae</taxon>
        <taxon>Medicago</taxon>
    </lineage>
</organism>
<dbReference type="AlphaFoldDB" id="G7K4X3"/>
<dbReference type="Proteomes" id="UP000002051">
    <property type="component" value="Chromosome 5"/>
</dbReference>
<dbReference type="SUPFAM" id="SSF55895">
    <property type="entry name" value="Ribonuclease Rh-like"/>
    <property type="match status" value="1"/>
</dbReference>
<evidence type="ECO:0000256" key="3">
    <source>
        <dbReference type="ARBA" id="ARBA00022759"/>
    </source>
</evidence>
<dbReference type="Gene3D" id="3.90.730.10">
    <property type="entry name" value="Ribonuclease T2-like"/>
    <property type="match status" value="1"/>
</dbReference>
<evidence type="ECO:0000256" key="6">
    <source>
        <dbReference type="RuleBase" id="RU004328"/>
    </source>
</evidence>
<keyword evidence="4" id="KW-0378">Hydrolase</keyword>
<accession>G7K4X3</accession>
<dbReference type="GO" id="GO:0016787">
    <property type="term" value="F:hydrolase activity"/>
    <property type="evidence" value="ECO:0007669"/>
    <property type="project" value="UniProtKB-KW"/>
</dbReference>
<keyword evidence="5" id="KW-0456">Lyase</keyword>
<dbReference type="EnsemblPlants" id="AET00946">
    <property type="protein sequence ID" value="AET00946"/>
    <property type="gene ID" value="MTR_5g097710"/>
</dbReference>
<dbReference type="InterPro" id="IPR001568">
    <property type="entry name" value="RNase_T2-like"/>
</dbReference>
<proteinExistence type="inferred from homology"/>
<dbReference type="GO" id="GO:0004521">
    <property type="term" value="F:RNA endonuclease activity"/>
    <property type="evidence" value="ECO:0000318"/>
    <property type="project" value="GO_Central"/>
</dbReference>
<dbReference type="GO" id="GO:0006401">
    <property type="term" value="P:RNA catabolic process"/>
    <property type="evidence" value="ECO:0000318"/>
    <property type="project" value="GO_Central"/>
</dbReference>
<dbReference type="GO" id="GO:0003723">
    <property type="term" value="F:RNA binding"/>
    <property type="evidence" value="ECO:0007669"/>
    <property type="project" value="InterPro"/>
</dbReference>
<reference evidence="7 9" key="2">
    <citation type="journal article" date="2014" name="BMC Genomics">
        <title>An improved genome release (version Mt4.0) for the model legume Medicago truncatula.</title>
        <authorList>
            <person name="Tang H."/>
            <person name="Krishnakumar V."/>
            <person name="Bidwell S."/>
            <person name="Rosen B."/>
            <person name="Chan A."/>
            <person name="Zhou S."/>
            <person name="Gentzbittel L."/>
            <person name="Childs K.L."/>
            <person name="Yandell M."/>
            <person name="Gundlach H."/>
            <person name="Mayer K.F."/>
            <person name="Schwartz D.C."/>
            <person name="Town C.D."/>
        </authorList>
    </citation>
    <scope>GENOME REANNOTATION</scope>
    <source>
        <strain evidence="8 9">cv. Jemalong A17</strain>
    </source>
</reference>
<keyword evidence="2" id="KW-0540">Nuclease</keyword>
<protein>
    <submittedName>
        <fullName evidence="7">Ribonuclease T2 family protein</fullName>
    </submittedName>
</protein>
<reference evidence="8" key="3">
    <citation type="submission" date="2015-04" db="UniProtKB">
        <authorList>
            <consortium name="EnsemblPlants"/>
        </authorList>
    </citation>
    <scope>IDENTIFICATION</scope>
    <source>
        <strain evidence="8">cv. Jemalong A17</strain>
    </source>
</reference>
<dbReference type="InterPro" id="IPR036430">
    <property type="entry name" value="RNase_T2-like_sf"/>
</dbReference>
<keyword evidence="3" id="KW-0255">Endonuclease</keyword>
<reference evidence="7 9" key="1">
    <citation type="journal article" date="2011" name="Nature">
        <title>The Medicago genome provides insight into the evolution of rhizobial symbioses.</title>
        <authorList>
            <person name="Young N.D."/>
            <person name="Debelle F."/>
            <person name="Oldroyd G.E."/>
            <person name="Geurts R."/>
            <person name="Cannon S.B."/>
            <person name="Udvardi M.K."/>
            <person name="Benedito V.A."/>
            <person name="Mayer K.F."/>
            <person name="Gouzy J."/>
            <person name="Schoof H."/>
            <person name="Van de Peer Y."/>
            <person name="Proost S."/>
            <person name="Cook D.R."/>
            <person name="Meyers B.C."/>
            <person name="Spannagl M."/>
            <person name="Cheung F."/>
            <person name="De Mita S."/>
            <person name="Krishnakumar V."/>
            <person name="Gundlach H."/>
            <person name="Zhou S."/>
            <person name="Mudge J."/>
            <person name="Bharti A.K."/>
            <person name="Murray J.D."/>
            <person name="Naoumkina M.A."/>
            <person name="Rosen B."/>
            <person name="Silverstein K.A."/>
            <person name="Tang H."/>
            <person name="Rombauts S."/>
            <person name="Zhao P.X."/>
            <person name="Zhou P."/>
            <person name="Barbe V."/>
            <person name="Bardou P."/>
            <person name="Bechner M."/>
            <person name="Bellec A."/>
            <person name="Berger A."/>
            <person name="Berges H."/>
            <person name="Bidwell S."/>
            <person name="Bisseling T."/>
            <person name="Choisne N."/>
            <person name="Couloux A."/>
            <person name="Denny R."/>
            <person name="Deshpande S."/>
            <person name="Dai X."/>
            <person name="Doyle J.J."/>
            <person name="Dudez A.M."/>
            <person name="Farmer A.D."/>
            <person name="Fouteau S."/>
            <person name="Franken C."/>
            <person name="Gibelin C."/>
            <person name="Gish J."/>
            <person name="Goldstein S."/>
            <person name="Gonzalez A.J."/>
            <person name="Green P.J."/>
            <person name="Hallab A."/>
            <person name="Hartog M."/>
            <person name="Hua A."/>
            <person name="Humphray S.J."/>
            <person name="Jeong D.H."/>
            <person name="Jing Y."/>
            <person name="Jocker A."/>
            <person name="Kenton S.M."/>
            <person name="Kim D.J."/>
            <person name="Klee K."/>
            <person name="Lai H."/>
            <person name="Lang C."/>
            <person name="Lin S."/>
            <person name="Macmil S.L."/>
            <person name="Magdelenat G."/>
            <person name="Matthews L."/>
            <person name="McCorrison J."/>
            <person name="Monaghan E.L."/>
            <person name="Mun J.H."/>
            <person name="Najar F.Z."/>
            <person name="Nicholson C."/>
            <person name="Noirot C."/>
            <person name="O'Bleness M."/>
            <person name="Paule C.R."/>
            <person name="Poulain J."/>
            <person name="Prion F."/>
            <person name="Qin B."/>
            <person name="Qu C."/>
            <person name="Retzel E.F."/>
            <person name="Riddle C."/>
            <person name="Sallet E."/>
            <person name="Samain S."/>
            <person name="Samson N."/>
            <person name="Sanders I."/>
            <person name="Saurat O."/>
            <person name="Scarpelli C."/>
            <person name="Schiex T."/>
            <person name="Segurens B."/>
            <person name="Severin A.J."/>
            <person name="Sherrier D.J."/>
            <person name="Shi R."/>
            <person name="Sims S."/>
            <person name="Singer S.R."/>
            <person name="Sinharoy S."/>
            <person name="Sterck L."/>
            <person name="Viollet A."/>
            <person name="Wang B.B."/>
            <person name="Wang K."/>
            <person name="Wang M."/>
            <person name="Wang X."/>
            <person name="Warfsmann J."/>
            <person name="Weissenbach J."/>
            <person name="White D.D."/>
            <person name="White J.D."/>
            <person name="Wiley G.B."/>
            <person name="Wincker P."/>
            <person name="Xing Y."/>
            <person name="Yang L."/>
            <person name="Yao Z."/>
            <person name="Ying F."/>
            <person name="Zhai J."/>
            <person name="Zhou L."/>
            <person name="Zuber A."/>
            <person name="Denarie J."/>
            <person name="Dixon R.A."/>
            <person name="May G.D."/>
            <person name="Schwartz D.C."/>
            <person name="Rogers J."/>
            <person name="Quetier F."/>
            <person name="Town C.D."/>
            <person name="Roe B.A."/>
        </authorList>
    </citation>
    <scope>NUCLEOTIDE SEQUENCE [LARGE SCALE GENOMIC DNA]</scope>
    <source>
        <strain evidence="7">A17</strain>
        <strain evidence="8 9">cv. Jemalong A17</strain>
    </source>
</reference>
<dbReference type="HOGENOM" id="CLU_2227141_0_0_1"/>
<dbReference type="GO" id="GO:0005576">
    <property type="term" value="C:extracellular region"/>
    <property type="evidence" value="ECO:0000318"/>
    <property type="project" value="GO_Central"/>
</dbReference>
<keyword evidence="9" id="KW-1185">Reference proteome</keyword>